<evidence type="ECO:0000313" key="2">
    <source>
        <dbReference type="Proteomes" id="UP001524586"/>
    </source>
</evidence>
<dbReference type="InterPro" id="IPR018841">
    <property type="entry name" value="DUF2442"/>
</dbReference>
<keyword evidence="2" id="KW-1185">Reference proteome</keyword>
<sequence length="88" mass="9681">MNSLAVEMPRASSVTCTEQELTVFLADGRHISVPIVWFPRLAKADAQQRADYEILGDGEGIHWPQIDEDISVFGLIAGKPSVEFNSHA</sequence>
<dbReference type="Gene3D" id="3.30.2020.40">
    <property type="entry name" value="Uncharacterised protein PF10387, DUF2442"/>
    <property type="match status" value="1"/>
</dbReference>
<organism evidence="1 2">
    <name type="scientific">Methylomonas rivi</name>
    <dbReference type="NCBI Taxonomy" id="2952226"/>
    <lineage>
        <taxon>Bacteria</taxon>
        <taxon>Pseudomonadati</taxon>
        <taxon>Pseudomonadota</taxon>
        <taxon>Gammaproteobacteria</taxon>
        <taxon>Methylococcales</taxon>
        <taxon>Methylococcaceae</taxon>
        <taxon>Methylomonas</taxon>
    </lineage>
</organism>
<protein>
    <submittedName>
        <fullName evidence="1">DUF2442 domain-containing protein</fullName>
    </submittedName>
</protein>
<evidence type="ECO:0000313" key="1">
    <source>
        <dbReference type="EMBL" id="MCQ8128245.1"/>
    </source>
</evidence>
<dbReference type="EMBL" id="JANIBK010000026">
    <property type="protein sequence ID" value="MCQ8128245.1"/>
    <property type="molecule type" value="Genomic_DNA"/>
</dbReference>
<accession>A0ABT1U371</accession>
<gene>
    <name evidence="1" type="ORF">NP596_07210</name>
</gene>
<comment type="caution">
    <text evidence="1">The sequence shown here is derived from an EMBL/GenBank/DDBJ whole genome shotgun (WGS) entry which is preliminary data.</text>
</comment>
<dbReference type="RefSeq" id="WP_256614622.1">
    <property type="nucleotide sequence ID" value="NZ_JANIBK010000026.1"/>
</dbReference>
<dbReference type="Proteomes" id="UP001524586">
    <property type="component" value="Unassembled WGS sequence"/>
</dbReference>
<reference evidence="1 2" key="1">
    <citation type="submission" date="2022-07" db="EMBL/GenBank/DDBJ databases">
        <title>Methylomonas rivi sp. nov., Methylomonas rosea sp. nov., Methylomonas aureus sp. nov. and Methylomonas subterranea sp. nov., four novel methanotrophs isolated from a freshwater creek and the deep terrestrial subsurface.</title>
        <authorList>
            <person name="Abin C."/>
            <person name="Sankaranarayanan K."/>
            <person name="Garner C."/>
            <person name="Sindelar R."/>
            <person name="Kotary K."/>
            <person name="Garner R."/>
            <person name="Barclay S."/>
            <person name="Lawson P."/>
            <person name="Krumholz L."/>
        </authorList>
    </citation>
    <scope>NUCLEOTIDE SEQUENCE [LARGE SCALE GENOMIC DNA]</scope>
    <source>
        <strain evidence="1 2">WSC-6</strain>
    </source>
</reference>
<dbReference type="Pfam" id="PF10387">
    <property type="entry name" value="DUF2442"/>
    <property type="match status" value="1"/>
</dbReference>
<proteinExistence type="predicted"/>
<name>A0ABT1U371_9GAMM</name>